<proteinExistence type="predicted"/>
<dbReference type="CDD" id="cd09917">
    <property type="entry name" value="F-box_SF"/>
    <property type="match status" value="1"/>
</dbReference>
<dbReference type="PROSITE" id="PS50181">
    <property type="entry name" value="FBOX"/>
    <property type="match status" value="1"/>
</dbReference>
<name>A0A9N9XXK7_9HYPO</name>
<dbReference type="EMBL" id="CABFNO020001361">
    <property type="protein sequence ID" value="CAG9983341.1"/>
    <property type="molecule type" value="Genomic_DNA"/>
</dbReference>
<evidence type="ECO:0000313" key="2">
    <source>
        <dbReference type="EMBL" id="CAG9983341.1"/>
    </source>
</evidence>
<feature type="domain" description="F-box" evidence="1">
    <location>
        <begin position="4"/>
        <end position="52"/>
    </location>
</feature>
<dbReference type="Gene3D" id="1.20.1280.50">
    <property type="match status" value="1"/>
</dbReference>
<comment type="caution">
    <text evidence="2">The sequence shown here is derived from an EMBL/GenBank/DDBJ whole genome shotgun (WGS) entry which is preliminary data.</text>
</comment>
<reference evidence="3" key="1">
    <citation type="submission" date="2019-06" db="EMBL/GenBank/DDBJ databases">
        <authorList>
            <person name="Broberg M."/>
        </authorList>
    </citation>
    <scope>NUCLEOTIDE SEQUENCE [LARGE SCALE GENOMIC DNA]</scope>
</reference>
<dbReference type="SUPFAM" id="SSF81383">
    <property type="entry name" value="F-box domain"/>
    <property type="match status" value="1"/>
</dbReference>
<dbReference type="OrthoDB" id="5133859at2759"/>
<dbReference type="Proteomes" id="UP000754883">
    <property type="component" value="Unassembled WGS sequence"/>
</dbReference>
<gene>
    <name evidence="2" type="ORF">CBYS24578_00010342</name>
</gene>
<keyword evidence="3" id="KW-1185">Reference proteome</keyword>
<protein>
    <recommendedName>
        <fullName evidence="1">F-box domain-containing protein</fullName>
    </recommendedName>
</protein>
<organism evidence="2 3">
    <name type="scientific">Clonostachys byssicola</name>
    <dbReference type="NCBI Taxonomy" id="160290"/>
    <lineage>
        <taxon>Eukaryota</taxon>
        <taxon>Fungi</taxon>
        <taxon>Dikarya</taxon>
        <taxon>Ascomycota</taxon>
        <taxon>Pezizomycotina</taxon>
        <taxon>Sordariomycetes</taxon>
        <taxon>Hypocreomycetidae</taxon>
        <taxon>Hypocreales</taxon>
        <taxon>Bionectriaceae</taxon>
        <taxon>Clonostachys</taxon>
    </lineage>
</organism>
<evidence type="ECO:0000313" key="3">
    <source>
        <dbReference type="Proteomes" id="UP000754883"/>
    </source>
</evidence>
<reference evidence="2 3" key="2">
    <citation type="submission" date="2021-10" db="EMBL/GenBank/DDBJ databases">
        <authorList>
            <person name="Piombo E."/>
        </authorList>
    </citation>
    <scope>NUCLEOTIDE SEQUENCE [LARGE SCALE GENOMIC DNA]</scope>
</reference>
<dbReference type="InterPro" id="IPR036047">
    <property type="entry name" value="F-box-like_dom_sf"/>
</dbReference>
<dbReference type="InterPro" id="IPR001810">
    <property type="entry name" value="F-box_dom"/>
</dbReference>
<dbReference type="Pfam" id="PF12937">
    <property type="entry name" value="F-box-like"/>
    <property type="match status" value="1"/>
</dbReference>
<dbReference type="AlphaFoldDB" id="A0A9N9XXK7"/>
<sequence length="481" mass="55167">MAQNTSLCTLPPEIRISIAGHLDAKSLLALSLTCTPFRRLIQLTSDQRLQTLLQLELLDRYGGKVRVYGNRPENGGERFATAQQIADWGRFRWACSGCLRVLPHLEFDNRLIFGSAYKKPVHTRPSDHVWSWGSRPDEVDMRLLGSGEKRHLRQCNECLFQRGSSPLRYVDEFCLGSKGTTPPALSRRVPVANSRRIRCASAFNRFFPGFLDFLSRSLDESKEVPSKRTLQYLGYHSRLYPVRSSKCYLLRCPSCERWKELRTFPVPCNVSCWSADTESAKERMFVSPDRVLQFDEHHPINFGCMTCLVAKGNDRDSIAAVVLALFKSEMDLAIRAEEQRLEVGWRVMTQFIKSDWPESVRQELEIVKGVLDENMQGITNLDLQELGNSRRKLRDFMDGVSRDPSFRRDCCSQSCPRSTVAAFVRHYDAMVAEINWLHEARAAVEAMPELLINWALNPQNMDKPPWDQPDLPVRNFSTDEN</sequence>
<evidence type="ECO:0000259" key="1">
    <source>
        <dbReference type="PROSITE" id="PS50181"/>
    </source>
</evidence>
<accession>A0A9N9XXK7</accession>